<feature type="non-terminal residue" evidence="1">
    <location>
        <position position="73"/>
    </location>
</feature>
<name>A0AAD8E8X9_DIPPU</name>
<evidence type="ECO:0000313" key="2">
    <source>
        <dbReference type="Proteomes" id="UP001233999"/>
    </source>
</evidence>
<dbReference type="AlphaFoldDB" id="A0AAD8E8X9"/>
<evidence type="ECO:0000313" key="1">
    <source>
        <dbReference type="EMBL" id="KAJ9581473.1"/>
    </source>
</evidence>
<sequence>TVGRDVRKYSSVPYSSNSGGCLGIINNLFSSSGSSRSMLTIEERITVVSARLHLVSYEQHLLEPMSRCSVFMA</sequence>
<gene>
    <name evidence="1" type="ORF">L9F63_023360</name>
</gene>
<comment type="caution">
    <text evidence="1">The sequence shown here is derived from an EMBL/GenBank/DDBJ whole genome shotgun (WGS) entry which is preliminary data.</text>
</comment>
<dbReference type="EMBL" id="JASPKZ010007916">
    <property type="protein sequence ID" value="KAJ9581473.1"/>
    <property type="molecule type" value="Genomic_DNA"/>
</dbReference>
<feature type="non-terminal residue" evidence="1">
    <location>
        <position position="1"/>
    </location>
</feature>
<accession>A0AAD8E8X9</accession>
<dbReference type="Proteomes" id="UP001233999">
    <property type="component" value="Unassembled WGS sequence"/>
</dbReference>
<protein>
    <submittedName>
        <fullName evidence="1">Uncharacterized protein</fullName>
    </submittedName>
</protein>
<proteinExistence type="predicted"/>
<keyword evidence="2" id="KW-1185">Reference proteome</keyword>
<reference evidence="1" key="1">
    <citation type="journal article" date="2023" name="IScience">
        <title>Live-bearing cockroach genome reveals convergent evolutionary mechanisms linked to viviparity in insects and beyond.</title>
        <authorList>
            <person name="Fouks B."/>
            <person name="Harrison M.C."/>
            <person name="Mikhailova A.A."/>
            <person name="Marchal E."/>
            <person name="English S."/>
            <person name="Carruthers M."/>
            <person name="Jennings E.C."/>
            <person name="Chiamaka E.L."/>
            <person name="Frigard R.A."/>
            <person name="Pippel M."/>
            <person name="Attardo G.M."/>
            <person name="Benoit J.B."/>
            <person name="Bornberg-Bauer E."/>
            <person name="Tobe S.S."/>
        </authorList>
    </citation>
    <scope>NUCLEOTIDE SEQUENCE</scope>
    <source>
        <strain evidence="1">Stay&amp;Tobe</strain>
    </source>
</reference>
<reference evidence="1" key="2">
    <citation type="submission" date="2023-05" db="EMBL/GenBank/DDBJ databases">
        <authorList>
            <person name="Fouks B."/>
        </authorList>
    </citation>
    <scope>NUCLEOTIDE SEQUENCE</scope>
    <source>
        <strain evidence="1">Stay&amp;Tobe</strain>
        <tissue evidence="1">Testes</tissue>
    </source>
</reference>
<organism evidence="1 2">
    <name type="scientific">Diploptera punctata</name>
    <name type="common">Pacific beetle cockroach</name>
    <dbReference type="NCBI Taxonomy" id="6984"/>
    <lineage>
        <taxon>Eukaryota</taxon>
        <taxon>Metazoa</taxon>
        <taxon>Ecdysozoa</taxon>
        <taxon>Arthropoda</taxon>
        <taxon>Hexapoda</taxon>
        <taxon>Insecta</taxon>
        <taxon>Pterygota</taxon>
        <taxon>Neoptera</taxon>
        <taxon>Polyneoptera</taxon>
        <taxon>Dictyoptera</taxon>
        <taxon>Blattodea</taxon>
        <taxon>Blaberoidea</taxon>
        <taxon>Blaberidae</taxon>
        <taxon>Diplopterinae</taxon>
        <taxon>Diploptera</taxon>
    </lineage>
</organism>